<evidence type="ECO:0000256" key="6">
    <source>
        <dbReference type="ARBA" id="ARBA00023136"/>
    </source>
</evidence>
<keyword evidence="5" id="KW-1133">Transmembrane helix</keyword>
<comment type="subcellular location">
    <subcellularLocation>
        <location evidence="1">Membrane</location>
        <topology evidence="1">Multi-pass membrane protein</topology>
    </subcellularLocation>
</comment>
<keyword evidence="7" id="KW-0891">Chondrogenesis</keyword>
<evidence type="ECO:0000256" key="1">
    <source>
        <dbReference type="ARBA" id="ARBA00004141"/>
    </source>
</evidence>
<evidence type="ECO:0000256" key="7">
    <source>
        <dbReference type="ARBA" id="ARBA00023188"/>
    </source>
</evidence>
<dbReference type="AlphaFoldDB" id="A0A8T2PCD2"/>
<keyword evidence="4" id="KW-0892">Osteogenesis</keyword>
<gene>
    <name evidence="8" type="ORF">JZ751_006085</name>
</gene>
<accession>A0A8T2PCD2</accession>
<comment type="similarity">
    <text evidence="2">Belongs to the TAPT1 family.</text>
</comment>
<dbReference type="OrthoDB" id="29023at2759"/>
<dbReference type="InterPro" id="IPR008010">
    <property type="entry name" value="Tatp1"/>
</dbReference>
<dbReference type="PANTHER" id="PTHR13317">
    <property type="entry name" value="TRANSMEMBRANE ANTERIOR POSTERIOR TRANSFORMATION PROTEIN 1 HOMOLOG"/>
    <property type="match status" value="1"/>
</dbReference>
<dbReference type="PANTHER" id="PTHR13317:SF4">
    <property type="entry name" value="TRANSMEMBRANE ANTERIOR POSTERIOR TRANSFORMATION PROTEIN 1 HOMOLOG"/>
    <property type="match status" value="1"/>
</dbReference>
<comment type="caution">
    <text evidence="8">The sequence shown here is derived from an EMBL/GenBank/DDBJ whole genome shotgun (WGS) entry which is preliminary data.</text>
</comment>
<evidence type="ECO:0000256" key="2">
    <source>
        <dbReference type="ARBA" id="ARBA00008803"/>
    </source>
</evidence>
<reference evidence="8" key="1">
    <citation type="thesis" date="2021" institute="BYU ScholarsArchive" country="Provo, UT, USA">
        <title>Applications of and Algorithms for Genome Assembly and Genomic Analyses with an Emphasis on Marine Teleosts.</title>
        <authorList>
            <person name="Pickett B.D."/>
        </authorList>
    </citation>
    <scope>NUCLEOTIDE SEQUENCE</scope>
    <source>
        <strain evidence="8">HI-2016</strain>
    </source>
</reference>
<keyword evidence="3" id="KW-0812">Transmembrane</keyword>
<sequence>MALYGFPVAELGVIMGVYIQGTGYLSLKEKEGLKASCLKDVKYNLSITSYMFPRCEDKAFVKAGVFLNHLWVLFPDVCMVIASEIAVDVVKHAFITKFNDITADVSIQQHLPLCVQSDSGQVHAGRSQELSALDGGWTGSLFSRADVFEQCLLEIPTVI</sequence>
<dbReference type="GO" id="GO:0051216">
    <property type="term" value="P:cartilage development"/>
    <property type="evidence" value="ECO:0007669"/>
    <property type="project" value="UniProtKB-KW"/>
</dbReference>
<evidence type="ECO:0000313" key="9">
    <source>
        <dbReference type="Proteomes" id="UP000824540"/>
    </source>
</evidence>
<evidence type="ECO:0000313" key="8">
    <source>
        <dbReference type="EMBL" id="KAG9347158.1"/>
    </source>
</evidence>
<dbReference type="Pfam" id="PF05346">
    <property type="entry name" value="DUF747"/>
    <property type="match status" value="1"/>
</dbReference>
<keyword evidence="9" id="KW-1185">Reference proteome</keyword>
<dbReference type="GO" id="GO:0005789">
    <property type="term" value="C:endoplasmic reticulum membrane"/>
    <property type="evidence" value="ECO:0007669"/>
    <property type="project" value="TreeGrafter"/>
</dbReference>
<dbReference type="GO" id="GO:0045724">
    <property type="term" value="P:positive regulation of cilium assembly"/>
    <property type="evidence" value="ECO:0007669"/>
    <property type="project" value="TreeGrafter"/>
</dbReference>
<organism evidence="8 9">
    <name type="scientific">Albula glossodonta</name>
    <name type="common">roundjaw bonefish</name>
    <dbReference type="NCBI Taxonomy" id="121402"/>
    <lineage>
        <taxon>Eukaryota</taxon>
        <taxon>Metazoa</taxon>
        <taxon>Chordata</taxon>
        <taxon>Craniata</taxon>
        <taxon>Vertebrata</taxon>
        <taxon>Euteleostomi</taxon>
        <taxon>Actinopterygii</taxon>
        <taxon>Neopterygii</taxon>
        <taxon>Teleostei</taxon>
        <taxon>Albuliformes</taxon>
        <taxon>Albulidae</taxon>
        <taxon>Albula</taxon>
    </lineage>
</organism>
<dbReference type="GO" id="GO:0036064">
    <property type="term" value="C:ciliary basal body"/>
    <property type="evidence" value="ECO:0007669"/>
    <property type="project" value="TreeGrafter"/>
</dbReference>
<dbReference type="Proteomes" id="UP000824540">
    <property type="component" value="Unassembled WGS sequence"/>
</dbReference>
<evidence type="ECO:0000256" key="4">
    <source>
        <dbReference type="ARBA" id="ARBA00022855"/>
    </source>
</evidence>
<proteinExistence type="inferred from homology"/>
<evidence type="ECO:0000256" key="3">
    <source>
        <dbReference type="ARBA" id="ARBA00022692"/>
    </source>
</evidence>
<keyword evidence="6" id="KW-0472">Membrane</keyword>
<evidence type="ECO:0000256" key="5">
    <source>
        <dbReference type="ARBA" id="ARBA00022989"/>
    </source>
</evidence>
<dbReference type="EMBL" id="JAFBMS010000014">
    <property type="protein sequence ID" value="KAG9347158.1"/>
    <property type="molecule type" value="Genomic_DNA"/>
</dbReference>
<dbReference type="GO" id="GO:0001503">
    <property type="term" value="P:ossification"/>
    <property type="evidence" value="ECO:0007669"/>
    <property type="project" value="UniProtKB-KW"/>
</dbReference>
<protein>
    <submittedName>
        <fullName evidence="8">Uncharacterized protein</fullName>
    </submittedName>
</protein>
<name>A0A8T2PCD2_9TELE</name>